<sequence length="316" mass="34792">MKEIGRAFVPISIPFGFHNRFFSKHDLGLPEGFAVGPGNSQFRPAEKKVRNRPKLFPHHTEGFFLQQGFITLPLRKFTSALPSTTTVTETSPTPSTTRTTRVSSTTTHAPVTTTRREIPVTVTTQSWSPTTTLPTTTGTRVAFSTHVRTFSRLYEFTASTTPLTTPKIPRWWPLAATTFESPWWQQVQQGESTATPKFSIPRNIVGKPELSSNSVTFANKTSTSTADDIYAETLTTLCSWIPKVFAGISSDNCLQQGKKAAKWMAPLASSYAERFRIGKASRALPPTDTAVVTPVLRAQRSSTSGQEPLSRQTPAL</sequence>
<keyword evidence="3" id="KW-1185">Reference proteome</keyword>
<accession>A0A0C2CY91</accession>
<gene>
    <name evidence="2" type="ORF">ANCDUO_15053</name>
</gene>
<feature type="compositionally biased region" description="Polar residues" evidence="1">
    <location>
        <begin position="299"/>
        <end position="316"/>
    </location>
</feature>
<reference evidence="2 3" key="1">
    <citation type="submission" date="2013-12" db="EMBL/GenBank/DDBJ databases">
        <title>Draft genome of the parsitic nematode Ancylostoma duodenale.</title>
        <authorList>
            <person name="Mitreva M."/>
        </authorList>
    </citation>
    <scope>NUCLEOTIDE SEQUENCE [LARGE SCALE GENOMIC DNA]</scope>
    <source>
        <strain evidence="2 3">Zhejiang</strain>
    </source>
</reference>
<dbReference type="EMBL" id="KN738457">
    <property type="protein sequence ID" value="KIH54797.1"/>
    <property type="molecule type" value="Genomic_DNA"/>
</dbReference>
<feature type="region of interest" description="Disordered" evidence="1">
    <location>
        <begin position="297"/>
        <end position="316"/>
    </location>
</feature>
<dbReference type="Proteomes" id="UP000054047">
    <property type="component" value="Unassembled WGS sequence"/>
</dbReference>
<dbReference type="AlphaFoldDB" id="A0A0C2CY91"/>
<name>A0A0C2CY91_9BILA</name>
<evidence type="ECO:0000313" key="3">
    <source>
        <dbReference type="Proteomes" id="UP000054047"/>
    </source>
</evidence>
<protein>
    <submittedName>
        <fullName evidence="2">Uncharacterized protein</fullName>
    </submittedName>
</protein>
<evidence type="ECO:0000313" key="2">
    <source>
        <dbReference type="EMBL" id="KIH54797.1"/>
    </source>
</evidence>
<proteinExistence type="predicted"/>
<organism evidence="2 3">
    <name type="scientific">Ancylostoma duodenale</name>
    <dbReference type="NCBI Taxonomy" id="51022"/>
    <lineage>
        <taxon>Eukaryota</taxon>
        <taxon>Metazoa</taxon>
        <taxon>Ecdysozoa</taxon>
        <taxon>Nematoda</taxon>
        <taxon>Chromadorea</taxon>
        <taxon>Rhabditida</taxon>
        <taxon>Rhabditina</taxon>
        <taxon>Rhabditomorpha</taxon>
        <taxon>Strongyloidea</taxon>
        <taxon>Ancylostomatidae</taxon>
        <taxon>Ancylostomatinae</taxon>
        <taxon>Ancylostoma</taxon>
    </lineage>
</organism>
<evidence type="ECO:0000256" key="1">
    <source>
        <dbReference type="SAM" id="MobiDB-lite"/>
    </source>
</evidence>
<feature type="region of interest" description="Disordered" evidence="1">
    <location>
        <begin position="83"/>
        <end position="110"/>
    </location>
</feature>
<dbReference type="OrthoDB" id="10659920at2759"/>